<dbReference type="EMBL" id="JBHLWQ010000030">
    <property type="protein sequence ID" value="MFC0199277.1"/>
    <property type="molecule type" value="Genomic_DNA"/>
</dbReference>
<feature type="domain" description="Glycosyl transferase family 1" evidence="1">
    <location>
        <begin position="198"/>
        <end position="326"/>
    </location>
</feature>
<dbReference type="EC" id="2.4.-.-" evidence="3"/>
<organism evidence="3 4">
    <name type="scientific">Paracoccus rhizosphaerae</name>
    <dbReference type="NCBI Taxonomy" id="1133347"/>
    <lineage>
        <taxon>Bacteria</taxon>
        <taxon>Pseudomonadati</taxon>
        <taxon>Pseudomonadota</taxon>
        <taxon>Alphaproteobacteria</taxon>
        <taxon>Rhodobacterales</taxon>
        <taxon>Paracoccaceae</taxon>
        <taxon>Paracoccus</taxon>
    </lineage>
</organism>
<dbReference type="Pfam" id="PF00534">
    <property type="entry name" value="Glycos_transf_1"/>
    <property type="match status" value="1"/>
</dbReference>
<dbReference type="RefSeq" id="WP_265508390.1">
    <property type="nucleotide sequence ID" value="NZ_JAOTBE010000074.1"/>
</dbReference>
<accession>A0ABV6CEW9</accession>
<evidence type="ECO:0000313" key="3">
    <source>
        <dbReference type="EMBL" id="MFC0199277.1"/>
    </source>
</evidence>
<dbReference type="InterPro" id="IPR001296">
    <property type="entry name" value="Glyco_trans_1"/>
</dbReference>
<proteinExistence type="predicted"/>
<dbReference type="SUPFAM" id="SSF53756">
    <property type="entry name" value="UDP-Glycosyltransferase/glycogen phosphorylase"/>
    <property type="match status" value="1"/>
</dbReference>
<keyword evidence="4" id="KW-1185">Reference proteome</keyword>
<gene>
    <name evidence="3" type="ORF">ACFFIZ_02790</name>
</gene>
<sequence length="388" mass="41489">MPVLTKPPVTPLRIALLAHCRHPVAPPFMGGMEAHSHALAHGLAARGHEVVLFAAGDSRVQVPLQPLLPRHYDRDFPWHEFHGTDRLDAYLDAAHADALDLIGGMGFDIIHNNTLHRYPPRLSRAARVPMVTSLHVPPFDALLRAIHESVAPWHRITGCSAPHLTGYWPEGAPNTAHIVPNGIDLSAWPFSPTGDGSAVWAGRITPNKAPHLAIAAARKAGVPLTILGMIEDSDYFAAYVRPALGGGVRYGGHASAGDLAAAYGAASVLLFTPQWDEPFGLTAIEAMACGTPVAAVDMGAVREVIGEAGCYAAPDGSDLDAALVAAMQIPRLRARHRVETRFSLERMVEGYERLYALARASVAEPCEPVAFPEIELPECLLIPKASAV</sequence>
<keyword evidence="3" id="KW-0808">Transferase</keyword>
<keyword evidence="3" id="KW-0328">Glycosyltransferase</keyword>
<dbReference type="PANTHER" id="PTHR12526:SF595">
    <property type="entry name" value="BLL5217 PROTEIN"/>
    <property type="match status" value="1"/>
</dbReference>
<protein>
    <submittedName>
        <fullName evidence="3">Glycosyltransferase</fullName>
        <ecNumber evidence="3">2.4.-.-</ecNumber>
    </submittedName>
</protein>
<dbReference type="InterPro" id="IPR028098">
    <property type="entry name" value="Glyco_trans_4-like_N"/>
</dbReference>
<evidence type="ECO:0000259" key="1">
    <source>
        <dbReference type="Pfam" id="PF00534"/>
    </source>
</evidence>
<dbReference type="Gene3D" id="3.40.50.2000">
    <property type="entry name" value="Glycogen Phosphorylase B"/>
    <property type="match status" value="2"/>
</dbReference>
<name>A0ABV6CEW9_9RHOB</name>
<evidence type="ECO:0000259" key="2">
    <source>
        <dbReference type="Pfam" id="PF13439"/>
    </source>
</evidence>
<dbReference type="GO" id="GO:0016757">
    <property type="term" value="F:glycosyltransferase activity"/>
    <property type="evidence" value="ECO:0007669"/>
    <property type="project" value="UniProtKB-KW"/>
</dbReference>
<reference evidence="3 4" key="1">
    <citation type="submission" date="2024-09" db="EMBL/GenBank/DDBJ databases">
        <authorList>
            <person name="Sun Q."/>
            <person name="Mori K."/>
        </authorList>
    </citation>
    <scope>NUCLEOTIDE SEQUENCE [LARGE SCALE GENOMIC DNA]</scope>
    <source>
        <strain evidence="3 4">CCM 7904</strain>
    </source>
</reference>
<dbReference type="PANTHER" id="PTHR12526">
    <property type="entry name" value="GLYCOSYLTRANSFERASE"/>
    <property type="match status" value="1"/>
</dbReference>
<dbReference type="Pfam" id="PF13439">
    <property type="entry name" value="Glyco_transf_4"/>
    <property type="match status" value="1"/>
</dbReference>
<feature type="domain" description="Glycosyltransferase subfamily 4-like N-terminal" evidence="2">
    <location>
        <begin position="29"/>
        <end position="186"/>
    </location>
</feature>
<dbReference type="Proteomes" id="UP001589795">
    <property type="component" value="Unassembled WGS sequence"/>
</dbReference>
<comment type="caution">
    <text evidence="3">The sequence shown here is derived from an EMBL/GenBank/DDBJ whole genome shotgun (WGS) entry which is preliminary data.</text>
</comment>
<evidence type="ECO:0000313" key="4">
    <source>
        <dbReference type="Proteomes" id="UP001589795"/>
    </source>
</evidence>